<evidence type="ECO:0000259" key="2">
    <source>
        <dbReference type="SMART" id="SM00382"/>
    </source>
</evidence>
<reference evidence="4" key="1">
    <citation type="journal article" date="2019" name="Int. J. Syst. Evol. Microbiol.">
        <title>The Global Catalogue of Microorganisms (GCM) 10K type strain sequencing project: providing services to taxonomists for standard genome sequencing and annotation.</title>
        <authorList>
            <consortium name="The Broad Institute Genomics Platform"/>
            <consortium name="The Broad Institute Genome Sequencing Center for Infectious Disease"/>
            <person name="Wu L."/>
            <person name="Ma J."/>
        </authorList>
    </citation>
    <scope>NUCLEOTIDE SEQUENCE [LARGE SCALE GENOMIC DNA]</scope>
    <source>
        <strain evidence="4">KCTC 32041</strain>
    </source>
</reference>
<proteinExistence type="predicted"/>
<dbReference type="SUPFAM" id="SSF52540">
    <property type="entry name" value="P-loop containing nucleoside triphosphate hydrolases"/>
    <property type="match status" value="1"/>
</dbReference>
<gene>
    <name evidence="3" type="ORF">GCM10011290_15530</name>
</gene>
<evidence type="ECO:0000256" key="1">
    <source>
        <dbReference type="SAM" id="MobiDB-lite"/>
    </source>
</evidence>
<evidence type="ECO:0000313" key="4">
    <source>
        <dbReference type="Proteomes" id="UP000600877"/>
    </source>
</evidence>
<evidence type="ECO:0000313" key="3">
    <source>
        <dbReference type="EMBL" id="GGX88728.1"/>
    </source>
</evidence>
<dbReference type="Gene3D" id="3.40.50.300">
    <property type="entry name" value="P-loop containing nucleotide triphosphate hydrolases"/>
    <property type="match status" value="1"/>
</dbReference>
<dbReference type="InterPro" id="IPR027417">
    <property type="entry name" value="P-loop_NTPase"/>
</dbReference>
<dbReference type="SMART" id="SM00382">
    <property type="entry name" value="AAA"/>
    <property type="match status" value="1"/>
</dbReference>
<feature type="region of interest" description="Disordered" evidence="1">
    <location>
        <begin position="1"/>
        <end position="22"/>
    </location>
</feature>
<dbReference type="CDD" id="cd00009">
    <property type="entry name" value="AAA"/>
    <property type="match status" value="1"/>
</dbReference>
<protein>
    <submittedName>
        <fullName evidence="3">ATPase AAA</fullName>
    </submittedName>
</protein>
<dbReference type="InterPro" id="IPR003593">
    <property type="entry name" value="AAA+_ATPase"/>
</dbReference>
<feature type="domain" description="AAA+ ATPase" evidence="2">
    <location>
        <begin position="167"/>
        <end position="358"/>
    </location>
</feature>
<dbReference type="Proteomes" id="UP000600877">
    <property type="component" value="Unassembled WGS sequence"/>
</dbReference>
<sequence>MEMFNPDGLELQGGTPPRDLLPRAPQTVKETGLDFLFLVELLCKTLFFHGQTRLVDLVNHTKLPIGVLEPLLAFMRSEQLCEVSGRNETEATIAYTLTDVGRNRTQTFLQKSHYAGPVPVTLQAYNDAVHRQSVANMKVTKELVAEGFKGFVLRQSTMNQLGAAMNSGRAILVYGPPGSGKTYVSEHLATLLTGNCTIPYAVLVDSEVIQLFDPLVHQPVVSSHSGSSLDKGPLHDARWVECKRPVVITGGELTLSMLDLDFDESTRFYQAPPQVKANNGLLIIDDLGRQLVSPQMLMNRWIVPLDRRVDYLALHTGTKFMVPFDVIVIFSSNIPPSTLADEAFLRRLGYKIYIGKLEEEDYRAIFEQNCTRLGIPFTEQGLRFVIDELHGKHDKPLLACIPRDLLEQIRDFTFYQGIKPELSEELLTWAWENYYTKG</sequence>
<accession>A0ABQ2YMM1</accession>
<comment type="caution">
    <text evidence="3">The sequence shown here is derived from an EMBL/GenBank/DDBJ whole genome shotgun (WGS) entry which is preliminary data.</text>
</comment>
<organism evidence="3 4">
    <name type="scientific">Vogesella alkaliphila</name>
    <dbReference type="NCBI Taxonomy" id="1193621"/>
    <lineage>
        <taxon>Bacteria</taxon>
        <taxon>Pseudomonadati</taxon>
        <taxon>Pseudomonadota</taxon>
        <taxon>Betaproteobacteria</taxon>
        <taxon>Neisseriales</taxon>
        <taxon>Chromobacteriaceae</taxon>
        <taxon>Vogesella</taxon>
    </lineage>
</organism>
<name>A0ABQ2YMM1_9NEIS</name>
<keyword evidence="4" id="KW-1185">Reference proteome</keyword>
<dbReference type="EMBL" id="BMYW01000004">
    <property type="protein sequence ID" value="GGX88728.1"/>
    <property type="molecule type" value="Genomic_DNA"/>
</dbReference>